<evidence type="ECO:0000256" key="7">
    <source>
        <dbReference type="SAM" id="Phobius"/>
    </source>
</evidence>
<feature type="transmembrane region" description="Helical" evidence="7">
    <location>
        <begin position="149"/>
        <end position="166"/>
    </location>
</feature>
<dbReference type="RefSeq" id="WP_254758410.1">
    <property type="nucleotide sequence ID" value="NZ_JANCLT010000003.1"/>
</dbReference>
<feature type="transmembrane region" description="Helical" evidence="7">
    <location>
        <begin position="178"/>
        <end position="211"/>
    </location>
</feature>
<evidence type="ECO:0000313" key="10">
    <source>
        <dbReference type="EMBL" id="MCP8968501.1"/>
    </source>
</evidence>
<sequence length="250" mass="27373">MLFVYLYIFVVGLVLGSFYNVVGLRVPIGQSIVRPRSACPACRHTLAARELVPVLSYMWQKGRCRSCRARISPRYAAMELLTGLLFMAAFWRWGLAGEVWVVWTMISLLIIVTISDLSYMLIPNKLLISFFPIFLLERLLLPLQPWWDSLAGAAAAFALLFCIAWASKGGMGGGDIKLFALLGFVLGVKLVLLSFLLAAFFGTIAGLAGMIGGRVQRGKPIPFAPSIAAGTLAAYFFGPDLIAIYLSLLE</sequence>
<feature type="domain" description="Prepilin type IV endopeptidase peptidase" evidence="8">
    <location>
        <begin position="104"/>
        <end position="206"/>
    </location>
</feature>
<evidence type="ECO:0000313" key="11">
    <source>
        <dbReference type="Proteomes" id="UP001156102"/>
    </source>
</evidence>
<dbReference type="InterPro" id="IPR010627">
    <property type="entry name" value="Prepilin_pept_A24_N"/>
</dbReference>
<dbReference type="InterPro" id="IPR000045">
    <property type="entry name" value="Prepilin_IV_endopep_pep"/>
</dbReference>
<evidence type="ECO:0000259" key="8">
    <source>
        <dbReference type="Pfam" id="PF01478"/>
    </source>
</evidence>
<evidence type="ECO:0000256" key="4">
    <source>
        <dbReference type="ARBA" id="ARBA00022692"/>
    </source>
</evidence>
<feature type="transmembrane region" description="Helical" evidence="7">
    <location>
        <begin position="6"/>
        <end position="26"/>
    </location>
</feature>
<dbReference type="Proteomes" id="UP001156102">
    <property type="component" value="Unassembled WGS sequence"/>
</dbReference>
<keyword evidence="5 7" id="KW-1133">Transmembrane helix</keyword>
<feature type="domain" description="Prepilin peptidase A24 N-terminal" evidence="9">
    <location>
        <begin position="10"/>
        <end position="93"/>
    </location>
</feature>
<evidence type="ECO:0000259" key="9">
    <source>
        <dbReference type="Pfam" id="PF06750"/>
    </source>
</evidence>
<evidence type="ECO:0000256" key="1">
    <source>
        <dbReference type="ARBA" id="ARBA00004651"/>
    </source>
</evidence>
<comment type="subcellular location">
    <subcellularLocation>
        <location evidence="1">Cell membrane</location>
        <topology evidence="1">Multi-pass membrane protein</topology>
    </subcellularLocation>
</comment>
<protein>
    <submittedName>
        <fullName evidence="10">Prepilin peptidase</fullName>
    </submittedName>
</protein>
<evidence type="ECO:0000256" key="2">
    <source>
        <dbReference type="ARBA" id="ARBA00005801"/>
    </source>
</evidence>
<dbReference type="PANTHER" id="PTHR30487">
    <property type="entry name" value="TYPE 4 PREPILIN-LIKE PROTEINS LEADER PEPTIDE-PROCESSING ENZYME"/>
    <property type="match status" value="1"/>
</dbReference>
<evidence type="ECO:0000256" key="5">
    <source>
        <dbReference type="ARBA" id="ARBA00022989"/>
    </source>
</evidence>
<dbReference type="Gene3D" id="1.20.120.1220">
    <property type="match status" value="1"/>
</dbReference>
<dbReference type="PANTHER" id="PTHR30487:SF0">
    <property type="entry name" value="PREPILIN LEADER PEPTIDASE_N-METHYLTRANSFERASE-RELATED"/>
    <property type="match status" value="1"/>
</dbReference>
<name>A0AA42BPJ5_9BACI</name>
<dbReference type="EMBL" id="JANCLT010000003">
    <property type="protein sequence ID" value="MCP8968501.1"/>
    <property type="molecule type" value="Genomic_DNA"/>
</dbReference>
<keyword evidence="6 7" id="KW-0472">Membrane</keyword>
<gene>
    <name evidence="10" type="ORF">NK662_08080</name>
</gene>
<dbReference type="GO" id="GO:0004190">
    <property type="term" value="F:aspartic-type endopeptidase activity"/>
    <property type="evidence" value="ECO:0007669"/>
    <property type="project" value="InterPro"/>
</dbReference>
<feature type="transmembrane region" description="Helical" evidence="7">
    <location>
        <begin position="100"/>
        <end position="119"/>
    </location>
</feature>
<feature type="transmembrane region" description="Helical" evidence="7">
    <location>
        <begin position="223"/>
        <end position="248"/>
    </location>
</feature>
<evidence type="ECO:0000256" key="3">
    <source>
        <dbReference type="ARBA" id="ARBA00022475"/>
    </source>
</evidence>
<keyword evidence="11" id="KW-1185">Reference proteome</keyword>
<dbReference type="GO" id="GO:0006465">
    <property type="term" value="P:signal peptide processing"/>
    <property type="evidence" value="ECO:0007669"/>
    <property type="project" value="TreeGrafter"/>
</dbReference>
<comment type="caution">
    <text evidence="10">The sequence shown here is derived from an EMBL/GenBank/DDBJ whole genome shotgun (WGS) entry which is preliminary data.</text>
</comment>
<reference evidence="10" key="1">
    <citation type="submission" date="2022-07" db="EMBL/GenBank/DDBJ databases">
        <authorList>
            <person name="Li W.-J."/>
            <person name="Deng Q.-Q."/>
        </authorList>
    </citation>
    <scope>NUCLEOTIDE SEQUENCE</scope>
    <source>
        <strain evidence="10">SYSU M60031</strain>
    </source>
</reference>
<dbReference type="InterPro" id="IPR050882">
    <property type="entry name" value="Prepilin_peptidase/N-MTase"/>
</dbReference>
<dbReference type="AlphaFoldDB" id="A0AA42BPJ5"/>
<comment type="similarity">
    <text evidence="2">Belongs to the peptidase A24 family.</text>
</comment>
<organism evidence="10 11">
    <name type="scientific">Ectobacillus ponti</name>
    <dbReference type="NCBI Taxonomy" id="2961894"/>
    <lineage>
        <taxon>Bacteria</taxon>
        <taxon>Bacillati</taxon>
        <taxon>Bacillota</taxon>
        <taxon>Bacilli</taxon>
        <taxon>Bacillales</taxon>
        <taxon>Bacillaceae</taxon>
        <taxon>Ectobacillus</taxon>
    </lineage>
</organism>
<dbReference type="Pfam" id="PF06750">
    <property type="entry name" value="A24_N_bact"/>
    <property type="match status" value="1"/>
</dbReference>
<proteinExistence type="inferred from homology"/>
<accession>A0AA42BPJ5</accession>
<keyword evidence="4 7" id="KW-0812">Transmembrane</keyword>
<dbReference type="Pfam" id="PF01478">
    <property type="entry name" value="Peptidase_A24"/>
    <property type="match status" value="1"/>
</dbReference>
<evidence type="ECO:0000256" key="6">
    <source>
        <dbReference type="ARBA" id="ARBA00023136"/>
    </source>
</evidence>
<feature type="transmembrane region" description="Helical" evidence="7">
    <location>
        <begin position="75"/>
        <end position="94"/>
    </location>
</feature>
<keyword evidence="3" id="KW-1003">Cell membrane</keyword>
<dbReference type="GO" id="GO:0005886">
    <property type="term" value="C:plasma membrane"/>
    <property type="evidence" value="ECO:0007669"/>
    <property type="project" value="UniProtKB-SubCell"/>
</dbReference>